<dbReference type="AlphaFoldDB" id="A0AAD7N6R7"/>
<evidence type="ECO:0000256" key="1">
    <source>
        <dbReference type="SAM" id="SignalP"/>
    </source>
</evidence>
<keyword evidence="1" id="KW-0732">Signal</keyword>
<feature type="chain" id="PRO_5042075193" evidence="1">
    <location>
        <begin position="18"/>
        <end position="160"/>
    </location>
</feature>
<protein>
    <submittedName>
        <fullName evidence="2">Uncharacterized protein</fullName>
    </submittedName>
</protein>
<comment type="caution">
    <text evidence="2">The sequence shown here is derived from an EMBL/GenBank/DDBJ whole genome shotgun (WGS) entry which is preliminary data.</text>
</comment>
<organism evidence="2 3">
    <name type="scientific">Mycena metata</name>
    <dbReference type="NCBI Taxonomy" id="1033252"/>
    <lineage>
        <taxon>Eukaryota</taxon>
        <taxon>Fungi</taxon>
        <taxon>Dikarya</taxon>
        <taxon>Basidiomycota</taxon>
        <taxon>Agaricomycotina</taxon>
        <taxon>Agaricomycetes</taxon>
        <taxon>Agaricomycetidae</taxon>
        <taxon>Agaricales</taxon>
        <taxon>Marasmiineae</taxon>
        <taxon>Mycenaceae</taxon>
        <taxon>Mycena</taxon>
    </lineage>
</organism>
<sequence>MPAFLCVTLMSISSVVALRGYGTSTAISMHDSLASRYTFQACIPAHLANLSRTHDALLVLLSFIVQETLASDLRTAHMGNPLSDRLVLAQNAQVQVVSYAPPKKHYLHPPDTRYLGVENLILCVTSHYFDTDLCAHFAQTEVSMLIVAPSGLINATVTRK</sequence>
<gene>
    <name evidence="2" type="ORF">B0H16DRAFT_1725710</name>
</gene>
<dbReference type="Proteomes" id="UP001215598">
    <property type="component" value="Unassembled WGS sequence"/>
</dbReference>
<reference evidence="2" key="1">
    <citation type="submission" date="2023-03" db="EMBL/GenBank/DDBJ databases">
        <title>Massive genome expansion in bonnet fungi (Mycena s.s.) driven by repeated elements and novel gene families across ecological guilds.</title>
        <authorList>
            <consortium name="Lawrence Berkeley National Laboratory"/>
            <person name="Harder C.B."/>
            <person name="Miyauchi S."/>
            <person name="Viragh M."/>
            <person name="Kuo A."/>
            <person name="Thoen E."/>
            <person name="Andreopoulos B."/>
            <person name="Lu D."/>
            <person name="Skrede I."/>
            <person name="Drula E."/>
            <person name="Henrissat B."/>
            <person name="Morin E."/>
            <person name="Kohler A."/>
            <person name="Barry K."/>
            <person name="LaButti K."/>
            <person name="Morin E."/>
            <person name="Salamov A."/>
            <person name="Lipzen A."/>
            <person name="Mereny Z."/>
            <person name="Hegedus B."/>
            <person name="Baldrian P."/>
            <person name="Stursova M."/>
            <person name="Weitz H."/>
            <person name="Taylor A."/>
            <person name="Grigoriev I.V."/>
            <person name="Nagy L.G."/>
            <person name="Martin F."/>
            <person name="Kauserud H."/>
        </authorList>
    </citation>
    <scope>NUCLEOTIDE SEQUENCE</scope>
    <source>
        <strain evidence="2">CBHHK182m</strain>
    </source>
</reference>
<dbReference type="EMBL" id="JARKIB010000074">
    <property type="protein sequence ID" value="KAJ7748098.1"/>
    <property type="molecule type" value="Genomic_DNA"/>
</dbReference>
<proteinExistence type="predicted"/>
<evidence type="ECO:0000313" key="3">
    <source>
        <dbReference type="Proteomes" id="UP001215598"/>
    </source>
</evidence>
<evidence type="ECO:0000313" key="2">
    <source>
        <dbReference type="EMBL" id="KAJ7748098.1"/>
    </source>
</evidence>
<name>A0AAD7N6R7_9AGAR</name>
<feature type="signal peptide" evidence="1">
    <location>
        <begin position="1"/>
        <end position="17"/>
    </location>
</feature>
<keyword evidence="3" id="KW-1185">Reference proteome</keyword>
<accession>A0AAD7N6R7</accession>